<reference evidence="1 2" key="1">
    <citation type="submission" date="2016-08" db="EMBL/GenBank/DDBJ databases">
        <title>Genomes of anaerobic fungi encode conserved fungal cellulosomes for biomass hydrolysis.</title>
        <authorList>
            <consortium name="DOE Joint Genome Institute"/>
            <person name="Haitjema C.H."/>
            <person name="Gilmore S.P."/>
            <person name="Henske J.K."/>
            <person name="Solomon K.V."/>
            <person name="De Groot R."/>
            <person name="Kuo A."/>
            <person name="Mondo S.J."/>
            <person name="Salamov A.A."/>
            <person name="Labutti K."/>
            <person name="Zhao Z."/>
            <person name="Chiniquy J."/>
            <person name="Barry K."/>
            <person name="Brewer H.M."/>
            <person name="Purvine S.O."/>
            <person name="Wright A.T."/>
            <person name="Boxma B."/>
            <person name="Van Alen T."/>
            <person name="Hackstein J.H."/>
            <person name="Baker S.E."/>
            <person name="Grigoriev I.V."/>
            <person name="O'Malley M.A."/>
        </authorList>
    </citation>
    <scope>NUCLEOTIDE SEQUENCE [LARGE SCALE GENOMIC DNA]</scope>
    <source>
        <strain evidence="2">finn</strain>
    </source>
</reference>
<sequence length="285" mass="32921">MPIPINTTKKVIDEETLAKEKEVINNEINWYLTTQGPVVINELITKLKEAATLIHFKHDTTTDGLTLAVTNANCDNLKGFITVNDIYITKGELLIKFPHYNRGNAIKTIYNPKEPHCLYQLQDIYNHIHKIIEILEHYRMETYSLEQLHELIKQTNMFLKKIKFILSQKEENYVYPYRCNPKSFSPELPADFVIEYYINMSNIVVAIFNISASQSQQPKLSSKIIGKVKTIKSSTHLSSHKSSTLNEIIVECPSPNLLKFNKLINDISDVSNNCQYKLKIFLEKQ</sequence>
<name>A0A1Y1VDB5_9FUNG</name>
<dbReference type="EMBL" id="MCFH01000013">
    <property type="protein sequence ID" value="ORX53398.1"/>
    <property type="molecule type" value="Genomic_DNA"/>
</dbReference>
<gene>
    <name evidence="1" type="ORF">BCR36DRAFT_349308</name>
</gene>
<proteinExistence type="predicted"/>
<dbReference type="STRING" id="1754191.A0A1Y1VDB5"/>
<reference evidence="1 2" key="2">
    <citation type="submission" date="2016-08" db="EMBL/GenBank/DDBJ databases">
        <title>Pervasive Adenine N6-methylation of Active Genes in Fungi.</title>
        <authorList>
            <consortium name="DOE Joint Genome Institute"/>
            <person name="Mondo S.J."/>
            <person name="Dannebaum R.O."/>
            <person name="Kuo R.C."/>
            <person name="Labutti K."/>
            <person name="Haridas S."/>
            <person name="Kuo A."/>
            <person name="Salamov A."/>
            <person name="Ahrendt S.R."/>
            <person name="Lipzen A."/>
            <person name="Sullivan W."/>
            <person name="Andreopoulos W.B."/>
            <person name="Clum A."/>
            <person name="Lindquist E."/>
            <person name="Daum C."/>
            <person name="Ramamoorthy G.K."/>
            <person name="Gryganskyi A."/>
            <person name="Culley D."/>
            <person name="Magnuson J.K."/>
            <person name="James T.Y."/>
            <person name="O'Malley M.A."/>
            <person name="Stajich J.E."/>
            <person name="Spatafora J.W."/>
            <person name="Visel A."/>
            <person name="Grigoriev I.V."/>
        </authorList>
    </citation>
    <scope>NUCLEOTIDE SEQUENCE [LARGE SCALE GENOMIC DNA]</scope>
    <source>
        <strain evidence="2">finn</strain>
    </source>
</reference>
<protein>
    <submittedName>
        <fullName evidence="1">Uncharacterized protein</fullName>
    </submittedName>
</protein>
<dbReference type="InterPro" id="IPR028241">
    <property type="entry name" value="RAVE2/Rogdi"/>
</dbReference>
<dbReference type="GO" id="GO:0043291">
    <property type="term" value="C:RAVE complex"/>
    <property type="evidence" value="ECO:0007669"/>
    <property type="project" value="TreeGrafter"/>
</dbReference>
<dbReference type="PANTHER" id="PTHR13618">
    <property type="entry name" value="LEUCINE ZIPPER CONTAINING TRANSCRIPTION FACTOR LZF1"/>
    <property type="match status" value="1"/>
</dbReference>
<evidence type="ECO:0000313" key="2">
    <source>
        <dbReference type="Proteomes" id="UP000193719"/>
    </source>
</evidence>
<dbReference type="OrthoDB" id="66510at2759"/>
<organism evidence="1 2">
    <name type="scientific">Piromyces finnis</name>
    <dbReference type="NCBI Taxonomy" id="1754191"/>
    <lineage>
        <taxon>Eukaryota</taxon>
        <taxon>Fungi</taxon>
        <taxon>Fungi incertae sedis</taxon>
        <taxon>Chytridiomycota</taxon>
        <taxon>Chytridiomycota incertae sedis</taxon>
        <taxon>Neocallimastigomycetes</taxon>
        <taxon>Neocallimastigales</taxon>
        <taxon>Neocallimastigaceae</taxon>
        <taxon>Piromyces</taxon>
    </lineage>
</organism>
<dbReference type="PANTHER" id="PTHR13618:SF1">
    <property type="entry name" value="PROTEIN ROGDI HOMOLOG"/>
    <property type="match status" value="1"/>
</dbReference>
<dbReference type="Pfam" id="PF10259">
    <property type="entry name" value="Rogdi_lz"/>
    <property type="match status" value="1"/>
</dbReference>
<accession>A0A1Y1VDB5</accession>
<evidence type="ECO:0000313" key="1">
    <source>
        <dbReference type="EMBL" id="ORX53398.1"/>
    </source>
</evidence>
<dbReference type="Proteomes" id="UP000193719">
    <property type="component" value="Unassembled WGS sequence"/>
</dbReference>
<dbReference type="AlphaFoldDB" id="A0A1Y1VDB5"/>
<comment type="caution">
    <text evidence="1">The sequence shown here is derived from an EMBL/GenBank/DDBJ whole genome shotgun (WGS) entry which is preliminary data.</text>
</comment>
<keyword evidence="2" id="KW-1185">Reference proteome</keyword>